<reference evidence="14 15" key="1">
    <citation type="journal article" date="2018" name="Syst. Appl. Microbiol.">
        <title>Abditibacterium utsteinense sp. nov., the first cultivated member of candidate phylum FBP, isolated from ice-free Antarctic soil samples.</title>
        <authorList>
            <person name="Tahon G."/>
            <person name="Tytgat B."/>
            <person name="Lebbe L."/>
            <person name="Carlier A."/>
            <person name="Willems A."/>
        </authorList>
    </citation>
    <scope>NUCLEOTIDE SEQUENCE [LARGE SCALE GENOMIC DNA]</scope>
    <source>
        <strain evidence="14 15">LMG 29911</strain>
    </source>
</reference>
<keyword evidence="7 8" id="KW-0560">Oxidoreductase</keyword>
<dbReference type="PANTHER" id="PTHR11645">
    <property type="entry name" value="PYRROLINE-5-CARBOXYLATE REDUCTASE"/>
    <property type="match status" value="1"/>
</dbReference>
<dbReference type="PROSITE" id="PS00521">
    <property type="entry name" value="P5CR"/>
    <property type="match status" value="1"/>
</dbReference>
<evidence type="ECO:0000256" key="2">
    <source>
        <dbReference type="ARBA" id="ARBA00005525"/>
    </source>
</evidence>
<name>A0A2S8SVD8_9BACT</name>
<accession>A0A2S8SVD8</accession>
<organism evidence="14 15">
    <name type="scientific">Abditibacterium utsteinense</name>
    <dbReference type="NCBI Taxonomy" id="1960156"/>
    <lineage>
        <taxon>Bacteria</taxon>
        <taxon>Pseudomonadati</taxon>
        <taxon>Abditibacteriota</taxon>
        <taxon>Abditibacteriia</taxon>
        <taxon>Abditibacteriales</taxon>
        <taxon>Abditibacteriaceae</taxon>
        <taxon>Abditibacterium</taxon>
    </lineage>
</organism>
<feature type="domain" description="Pyrroline-5-carboxylate reductase dimerisation" evidence="13">
    <location>
        <begin position="161"/>
        <end position="265"/>
    </location>
</feature>
<dbReference type="InterPro" id="IPR028939">
    <property type="entry name" value="P5C_Rdtase_cat_N"/>
</dbReference>
<dbReference type="GO" id="GO:0055129">
    <property type="term" value="P:L-proline biosynthetic process"/>
    <property type="evidence" value="ECO:0007669"/>
    <property type="project" value="UniProtKB-UniRule"/>
</dbReference>
<evidence type="ECO:0000256" key="5">
    <source>
        <dbReference type="ARBA" id="ARBA00022650"/>
    </source>
</evidence>
<dbReference type="SUPFAM" id="SSF48179">
    <property type="entry name" value="6-phosphogluconate dehydrogenase C-terminal domain-like"/>
    <property type="match status" value="1"/>
</dbReference>
<evidence type="ECO:0000256" key="7">
    <source>
        <dbReference type="ARBA" id="ARBA00023002"/>
    </source>
</evidence>
<evidence type="ECO:0000256" key="3">
    <source>
        <dbReference type="ARBA" id="ARBA00022490"/>
    </source>
</evidence>
<dbReference type="Pfam" id="PF03807">
    <property type="entry name" value="F420_oxidored"/>
    <property type="match status" value="1"/>
</dbReference>
<dbReference type="HAMAP" id="MF_01925">
    <property type="entry name" value="P5C_reductase"/>
    <property type="match status" value="1"/>
</dbReference>
<dbReference type="NCBIfam" id="TIGR00112">
    <property type="entry name" value="proC"/>
    <property type="match status" value="1"/>
</dbReference>
<evidence type="ECO:0000256" key="11">
    <source>
        <dbReference type="RuleBase" id="RU003903"/>
    </source>
</evidence>
<proteinExistence type="inferred from homology"/>
<dbReference type="FunFam" id="3.40.50.720:FF:000190">
    <property type="entry name" value="Pyrroline-5-carboxylate reductase"/>
    <property type="match status" value="1"/>
</dbReference>
<dbReference type="EMBL" id="NIGF01000003">
    <property type="protein sequence ID" value="PQV64757.1"/>
    <property type="molecule type" value="Genomic_DNA"/>
</dbReference>
<dbReference type="AlphaFoldDB" id="A0A2S8SVD8"/>
<dbReference type="FunFam" id="1.10.3730.10:FF:000001">
    <property type="entry name" value="Pyrroline-5-carboxylate reductase"/>
    <property type="match status" value="1"/>
</dbReference>
<dbReference type="Gene3D" id="3.40.50.720">
    <property type="entry name" value="NAD(P)-binding Rossmann-like Domain"/>
    <property type="match status" value="1"/>
</dbReference>
<evidence type="ECO:0000313" key="15">
    <source>
        <dbReference type="Proteomes" id="UP000237684"/>
    </source>
</evidence>
<evidence type="ECO:0000256" key="4">
    <source>
        <dbReference type="ARBA" id="ARBA00022605"/>
    </source>
</evidence>
<dbReference type="InParanoid" id="A0A2S8SVD8"/>
<dbReference type="Gene3D" id="1.10.3730.10">
    <property type="entry name" value="ProC C-terminal domain-like"/>
    <property type="match status" value="1"/>
</dbReference>
<feature type="binding site" evidence="10">
    <location>
        <begin position="69"/>
        <end position="72"/>
    </location>
    <ligand>
        <name>NADP(+)</name>
        <dbReference type="ChEBI" id="CHEBI:58349"/>
    </ligand>
</feature>
<dbReference type="UniPathway" id="UPA00098">
    <property type="reaction ID" value="UER00361"/>
</dbReference>
<dbReference type="InterPro" id="IPR036291">
    <property type="entry name" value="NAD(P)-bd_dom_sf"/>
</dbReference>
<dbReference type="PIRSF" id="PIRSF000193">
    <property type="entry name" value="Pyrrol-5-carb_rd"/>
    <property type="match status" value="1"/>
</dbReference>
<evidence type="ECO:0000256" key="1">
    <source>
        <dbReference type="ARBA" id="ARBA00004496"/>
    </source>
</evidence>
<evidence type="ECO:0000256" key="9">
    <source>
        <dbReference type="NCBIfam" id="TIGR00112"/>
    </source>
</evidence>
<dbReference type="InterPro" id="IPR008927">
    <property type="entry name" value="6-PGluconate_DH-like_C_sf"/>
</dbReference>
<dbReference type="OrthoDB" id="9805754at2"/>
<evidence type="ECO:0000259" key="13">
    <source>
        <dbReference type="Pfam" id="PF14748"/>
    </source>
</evidence>
<dbReference type="Pfam" id="PF14748">
    <property type="entry name" value="P5CR_dimer"/>
    <property type="match status" value="1"/>
</dbReference>
<comment type="subcellular location">
    <subcellularLocation>
        <location evidence="1 8">Cytoplasm</location>
    </subcellularLocation>
</comment>
<keyword evidence="6 8" id="KW-0521">NADP</keyword>
<comment type="catalytic activity">
    <reaction evidence="8">
        <text>L-proline + NAD(+) = (S)-1-pyrroline-5-carboxylate + NADH + 2 H(+)</text>
        <dbReference type="Rhea" id="RHEA:14105"/>
        <dbReference type="ChEBI" id="CHEBI:15378"/>
        <dbReference type="ChEBI" id="CHEBI:17388"/>
        <dbReference type="ChEBI" id="CHEBI:57540"/>
        <dbReference type="ChEBI" id="CHEBI:57945"/>
        <dbReference type="ChEBI" id="CHEBI:60039"/>
        <dbReference type="EC" id="1.5.1.2"/>
    </reaction>
</comment>
<dbReference type="Proteomes" id="UP000237684">
    <property type="component" value="Unassembled WGS sequence"/>
</dbReference>
<dbReference type="PANTHER" id="PTHR11645:SF0">
    <property type="entry name" value="PYRROLINE-5-CARBOXYLATE REDUCTASE 3"/>
    <property type="match status" value="1"/>
</dbReference>
<comment type="similarity">
    <text evidence="2 8 11">Belongs to the pyrroline-5-carboxylate reductase family.</text>
</comment>
<evidence type="ECO:0000256" key="10">
    <source>
        <dbReference type="PIRSR" id="PIRSR000193-1"/>
    </source>
</evidence>
<dbReference type="InterPro" id="IPR029036">
    <property type="entry name" value="P5CR_dimer"/>
</dbReference>
<comment type="catalytic activity">
    <reaction evidence="8 11">
        <text>L-proline + NADP(+) = (S)-1-pyrroline-5-carboxylate + NADPH + 2 H(+)</text>
        <dbReference type="Rhea" id="RHEA:14109"/>
        <dbReference type="ChEBI" id="CHEBI:15378"/>
        <dbReference type="ChEBI" id="CHEBI:17388"/>
        <dbReference type="ChEBI" id="CHEBI:57783"/>
        <dbReference type="ChEBI" id="CHEBI:58349"/>
        <dbReference type="ChEBI" id="CHEBI:60039"/>
        <dbReference type="EC" id="1.5.1.2"/>
    </reaction>
</comment>
<dbReference type="InterPro" id="IPR053790">
    <property type="entry name" value="P5CR-like_CS"/>
</dbReference>
<feature type="domain" description="Pyrroline-5-carboxylate reductase catalytic N-terminal" evidence="12">
    <location>
        <begin position="4"/>
        <end position="98"/>
    </location>
</feature>
<comment type="function">
    <text evidence="8">Catalyzes the reduction of 1-pyrroline-5-carboxylate (PCA) to L-proline.</text>
</comment>
<dbReference type="GO" id="GO:0004735">
    <property type="term" value="F:pyrroline-5-carboxylate reductase activity"/>
    <property type="evidence" value="ECO:0007669"/>
    <property type="project" value="UniProtKB-UniRule"/>
</dbReference>
<evidence type="ECO:0000256" key="8">
    <source>
        <dbReference type="HAMAP-Rule" id="MF_01925"/>
    </source>
</evidence>
<keyword evidence="4 8" id="KW-0028">Amino-acid biosynthesis</keyword>
<keyword evidence="3 8" id="KW-0963">Cytoplasm</keyword>
<dbReference type="EC" id="1.5.1.2" evidence="8 9"/>
<evidence type="ECO:0000256" key="6">
    <source>
        <dbReference type="ARBA" id="ARBA00022857"/>
    </source>
</evidence>
<evidence type="ECO:0000313" key="14">
    <source>
        <dbReference type="EMBL" id="PQV64757.1"/>
    </source>
</evidence>
<dbReference type="InterPro" id="IPR000304">
    <property type="entry name" value="Pyrroline-COOH_reductase"/>
</dbReference>
<comment type="pathway">
    <text evidence="8 11">Amino-acid biosynthesis; L-proline biosynthesis; L-proline from L-glutamate 5-semialdehyde: step 1/1.</text>
</comment>
<comment type="caution">
    <text evidence="14">The sequence shown here is derived from an EMBL/GenBank/DDBJ whole genome shotgun (WGS) entry which is preliminary data.</text>
</comment>
<keyword evidence="15" id="KW-1185">Reference proteome</keyword>
<keyword evidence="5 8" id="KW-0641">Proline biosynthesis</keyword>
<dbReference type="SUPFAM" id="SSF51735">
    <property type="entry name" value="NAD(P)-binding Rossmann-fold domains"/>
    <property type="match status" value="1"/>
</dbReference>
<dbReference type="FunCoup" id="A0A2S8SVD8">
    <property type="interactions" value="407"/>
</dbReference>
<protein>
    <recommendedName>
        <fullName evidence="8 9">Pyrroline-5-carboxylate reductase</fullName>
        <shortName evidence="8">P5C reductase</shortName>
        <shortName evidence="8">P5CR</shortName>
        <ecNumber evidence="8 9">1.5.1.2</ecNumber>
    </recommendedName>
    <alternativeName>
        <fullName evidence="8">PCA reductase</fullName>
    </alternativeName>
</protein>
<gene>
    <name evidence="8" type="primary">proC</name>
    <name evidence="14" type="ORF">B1R32_10324</name>
</gene>
<evidence type="ECO:0000259" key="12">
    <source>
        <dbReference type="Pfam" id="PF03807"/>
    </source>
</evidence>
<feature type="binding site" evidence="10">
    <location>
        <begin position="7"/>
        <end position="12"/>
    </location>
    <ligand>
        <name>NADP(+)</name>
        <dbReference type="ChEBI" id="CHEBI:58349"/>
    </ligand>
</feature>
<dbReference type="GO" id="GO:0005737">
    <property type="term" value="C:cytoplasm"/>
    <property type="evidence" value="ECO:0007669"/>
    <property type="project" value="UniProtKB-SubCell"/>
</dbReference>
<sequence length="266" mass="26947">MSTLTFLGAGAMGEALTRGLLQAGTYAASDITLFDVDAARVDNLAASLGVHASHSVLDAARGADAILVAVKPQIIEKALEPLRDVISPTQTVISIAAGVSTSRLEACFSQDIPVVRVMPNTPALVGAAASAICGGTFAKPENIALAKNLFEAVGIALQTEEKLLDAVTGLSGSGPAYVFLFIEALADGGVRAGLSRDVALQLAAQTVMGSAQMLLETGKHPGVLKDQVASPGGTTIAGVHALESGGFRGVVMDAVMVAANRSKELG</sequence>
<dbReference type="RefSeq" id="WP_105482646.1">
    <property type="nucleotide sequence ID" value="NZ_NIGF01000003.1"/>
</dbReference>